<dbReference type="EMBL" id="JBHUKU010000009">
    <property type="protein sequence ID" value="MFD2460662.1"/>
    <property type="molecule type" value="Genomic_DNA"/>
</dbReference>
<proteinExistence type="predicted"/>
<comment type="caution">
    <text evidence="5">The sequence shown here is derived from an EMBL/GenBank/DDBJ whole genome shotgun (WGS) entry which is preliminary data.</text>
</comment>
<evidence type="ECO:0000256" key="1">
    <source>
        <dbReference type="ARBA" id="ARBA00022741"/>
    </source>
</evidence>
<dbReference type="SMART" id="SM00796">
    <property type="entry name" value="AHS1"/>
    <property type="match status" value="1"/>
</dbReference>
<dbReference type="InterPro" id="IPR010016">
    <property type="entry name" value="PxpB"/>
</dbReference>
<sequence length="211" mass="23006">MGVHNGRWRVAPYGRRAVLVDLDGQEDVLGLHGALDHEPPEGVVELVPAARTLLVRFDPERTSHERLADDLLRHSTVDVSARAGREVVIEVRYDGEDLAEVAECTGLSVAEVVTRHEQGGYVAAFCGFAPGFAYLTGLDPALHVPRRATPRTRVPAGAVAIAGEYTAVYPNSSPGGWRLLGHTGHPVWDVERARPNLLTPGTRVRFTRARR</sequence>
<dbReference type="RefSeq" id="WP_345394013.1">
    <property type="nucleotide sequence ID" value="NZ_BAABHG010000006.1"/>
</dbReference>
<name>A0ABW5GIJ1_9PSEU</name>
<organism evidence="5 6">
    <name type="scientific">Amycolatopsis samaneae</name>
    <dbReference type="NCBI Taxonomy" id="664691"/>
    <lineage>
        <taxon>Bacteria</taxon>
        <taxon>Bacillati</taxon>
        <taxon>Actinomycetota</taxon>
        <taxon>Actinomycetes</taxon>
        <taxon>Pseudonocardiales</taxon>
        <taxon>Pseudonocardiaceae</taxon>
        <taxon>Amycolatopsis</taxon>
    </lineage>
</organism>
<dbReference type="Gene3D" id="3.30.1360.40">
    <property type="match status" value="1"/>
</dbReference>
<dbReference type="GO" id="GO:0016787">
    <property type="term" value="F:hydrolase activity"/>
    <property type="evidence" value="ECO:0007669"/>
    <property type="project" value="UniProtKB-KW"/>
</dbReference>
<gene>
    <name evidence="5" type="ORF">ACFSYJ_18805</name>
</gene>
<keyword evidence="6" id="KW-1185">Reference proteome</keyword>
<dbReference type="PANTHER" id="PTHR34698">
    <property type="entry name" value="5-OXOPROLINASE SUBUNIT B"/>
    <property type="match status" value="1"/>
</dbReference>
<dbReference type="InterPro" id="IPR029000">
    <property type="entry name" value="Cyclophilin-like_dom_sf"/>
</dbReference>
<dbReference type="SUPFAM" id="SSF50891">
    <property type="entry name" value="Cyclophilin-like"/>
    <property type="match status" value="1"/>
</dbReference>
<dbReference type="Gene3D" id="2.40.100.10">
    <property type="entry name" value="Cyclophilin-like"/>
    <property type="match status" value="1"/>
</dbReference>
<dbReference type="InterPro" id="IPR003833">
    <property type="entry name" value="CT_C_D"/>
</dbReference>
<evidence type="ECO:0000259" key="4">
    <source>
        <dbReference type="SMART" id="SM00796"/>
    </source>
</evidence>
<evidence type="ECO:0000256" key="3">
    <source>
        <dbReference type="ARBA" id="ARBA00022840"/>
    </source>
</evidence>
<evidence type="ECO:0000256" key="2">
    <source>
        <dbReference type="ARBA" id="ARBA00022801"/>
    </source>
</evidence>
<keyword evidence="2 5" id="KW-0378">Hydrolase</keyword>
<keyword evidence="1" id="KW-0547">Nucleotide-binding</keyword>
<dbReference type="Pfam" id="PF02682">
    <property type="entry name" value="CT_C_D"/>
    <property type="match status" value="1"/>
</dbReference>
<dbReference type="SUPFAM" id="SSF160467">
    <property type="entry name" value="PH0987 N-terminal domain-like"/>
    <property type="match status" value="1"/>
</dbReference>
<dbReference type="Proteomes" id="UP001597419">
    <property type="component" value="Unassembled WGS sequence"/>
</dbReference>
<protein>
    <submittedName>
        <fullName evidence="5">Allophanate hydrolase subunit 1</fullName>
    </submittedName>
</protein>
<feature type="domain" description="Carboxyltransferase" evidence="4">
    <location>
        <begin position="8"/>
        <end position="198"/>
    </location>
</feature>
<reference evidence="6" key="1">
    <citation type="journal article" date="2019" name="Int. J. Syst. Evol. Microbiol.">
        <title>The Global Catalogue of Microorganisms (GCM) 10K type strain sequencing project: providing services to taxonomists for standard genome sequencing and annotation.</title>
        <authorList>
            <consortium name="The Broad Institute Genomics Platform"/>
            <consortium name="The Broad Institute Genome Sequencing Center for Infectious Disease"/>
            <person name="Wu L."/>
            <person name="Ma J."/>
        </authorList>
    </citation>
    <scope>NUCLEOTIDE SEQUENCE [LARGE SCALE GENOMIC DNA]</scope>
    <source>
        <strain evidence="6">CGMCC 4.7643</strain>
    </source>
</reference>
<evidence type="ECO:0000313" key="5">
    <source>
        <dbReference type="EMBL" id="MFD2460662.1"/>
    </source>
</evidence>
<keyword evidence="3" id="KW-0067">ATP-binding</keyword>
<evidence type="ECO:0000313" key="6">
    <source>
        <dbReference type="Proteomes" id="UP001597419"/>
    </source>
</evidence>
<accession>A0ABW5GIJ1</accession>
<dbReference type="PANTHER" id="PTHR34698:SF2">
    <property type="entry name" value="5-OXOPROLINASE SUBUNIT B"/>
    <property type="match status" value="1"/>
</dbReference>